<protein>
    <submittedName>
        <fullName evidence="3">HNH endonuclease</fullName>
    </submittedName>
</protein>
<keyword evidence="3" id="KW-0540">Nuclease</keyword>
<organism evidence="3 4">
    <name type="scientific">Shigella phage S2_02</name>
    <dbReference type="NCBI Taxonomy" id="3027007"/>
    <lineage>
        <taxon>Viruses</taxon>
        <taxon>Duplodnaviria</taxon>
        <taxon>Heunggongvirae</taxon>
        <taxon>Uroviricota</taxon>
        <taxon>Caudoviricetes</taxon>
        <taxon>Drexlerviridae</taxon>
        <taxon>Tunavirinae</taxon>
        <taxon>Tunavirus</taxon>
        <taxon>Tunavirus S202</taxon>
    </lineage>
</organism>
<proteinExistence type="predicted"/>
<dbReference type="InterPro" id="IPR003615">
    <property type="entry name" value="HNH_nuc"/>
</dbReference>
<keyword evidence="3" id="KW-0378">Hydrolase</keyword>
<keyword evidence="3" id="KW-0255">Endonuclease</keyword>
<reference evidence="3" key="1">
    <citation type="submission" date="2023-01" db="EMBL/GenBank/DDBJ databases">
        <authorList>
            <person name="Choi J."/>
            <person name="Chang Y."/>
        </authorList>
    </citation>
    <scope>NUCLEOTIDE SEQUENCE</scope>
</reference>
<feature type="domain" description="HNH nuclease" evidence="2">
    <location>
        <begin position="65"/>
        <end position="109"/>
    </location>
</feature>
<dbReference type="GO" id="GO:0004519">
    <property type="term" value="F:endonuclease activity"/>
    <property type="evidence" value="ECO:0007669"/>
    <property type="project" value="UniProtKB-KW"/>
</dbReference>
<dbReference type="SUPFAM" id="SSF54060">
    <property type="entry name" value="His-Me finger endonucleases"/>
    <property type="match status" value="1"/>
</dbReference>
<sequence length="175" mass="20101">MNWHDYFTYNPKTGKLFWKERKDIHKSRVKQWNACNAGNEVGSLGSGGRYLETALTINGKRYNLKVHRICYEMHYGTIPEGKEVDHVNHITTDNRAINFELKDHKGNMRNTSKQKNNTSGIPGVHKNKHGKWVVRIGGGKRGRRIYIGCFSSFDDAISAKKAAEYEHGYHENHGK</sequence>
<evidence type="ECO:0000256" key="1">
    <source>
        <dbReference type="SAM" id="MobiDB-lite"/>
    </source>
</evidence>
<dbReference type="Proteomes" id="UP001215034">
    <property type="component" value="Segment"/>
</dbReference>
<accession>A0AAF0D0X2</accession>
<name>A0AAF0D0X2_9CAUD</name>
<dbReference type="InterPro" id="IPR016177">
    <property type="entry name" value="DNA-bd_dom_sf"/>
</dbReference>
<evidence type="ECO:0000313" key="4">
    <source>
        <dbReference type="Proteomes" id="UP001215034"/>
    </source>
</evidence>
<evidence type="ECO:0000259" key="2">
    <source>
        <dbReference type="Pfam" id="PF13392"/>
    </source>
</evidence>
<feature type="region of interest" description="Disordered" evidence="1">
    <location>
        <begin position="107"/>
        <end position="126"/>
    </location>
</feature>
<dbReference type="GO" id="GO:0003677">
    <property type="term" value="F:DNA binding"/>
    <property type="evidence" value="ECO:0007669"/>
    <property type="project" value="InterPro"/>
</dbReference>
<dbReference type="InterPro" id="IPR044925">
    <property type="entry name" value="His-Me_finger_sf"/>
</dbReference>
<gene>
    <name evidence="3" type="ORF">S202_46</name>
</gene>
<keyword evidence="4" id="KW-1185">Reference proteome</keyword>
<dbReference type="Gene3D" id="3.90.75.20">
    <property type="match status" value="1"/>
</dbReference>
<dbReference type="SUPFAM" id="SSF54171">
    <property type="entry name" value="DNA-binding domain"/>
    <property type="match status" value="1"/>
</dbReference>
<evidence type="ECO:0000313" key="3">
    <source>
        <dbReference type="EMBL" id="WET18238.1"/>
    </source>
</evidence>
<dbReference type="Pfam" id="PF13392">
    <property type="entry name" value="HNH_3"/>
    <property type="match status" value="1"/>
</dbReference>
<dbReference type="EMBL" id="OQ223306">
    <property type="protein sequence ID" value="WET18238.1"/>
    <property type="molecule type" value="Genomic_DNA"/>
</dbReference>
<feature type="compositionally biased region" description="Polar residues" evidence="1">
    <location>
        <begin position="108"/>
        <end position="120"/>
    </location>
</feature>